<keyword evidence="1" id="KW-0863">Zinc-finger</keyword>
<organism evidence="4 5">
    <name type="scientific">Rhizopus azygosporus</name>
    <name type="common">Rhizopus microsporus var. azygosporus</name>
    <dbReference type="NCBI Taxonomy" id="86630"/>
    <lineage>
        <taxon>Eukaryota</taxon>
        <taxon>Fungi</taxon>
        <taxon>Fungi incertae sedis</taxon>
        <taxon>Mucoromycota</taxon>
        <taxon>Mucoromycotina</taxon>
        <taxon>Mucoromycetes</taxon>
        <taxon>Mucorales</taxon>
        <taxon>Mucorineae</taxon>
        <taxon>Rhizopodaceae</taxon>
        <taxon>Rhizopus</taxon>
    </lineage>
</organism>
<name>A0A367J2C5_RHIAZ</name>
<dbReference type="AlphaFoldDB" id="A0A367J2C5"/>
<evidence type="ECO:0000313" key="4">
    <source>
        <dbReference type="EMBL" id="RCH84060.1"/>
    </source>
</evidence>
<dbReference type="Gene3D" id="4.10.60.10">
    <property type="entry name" value="Zinc finger, CCHC-type"/>
    <property type="match status" value="1"/>
</dbReference>
<dbReference type="SMART" id="SM00343">
    <property type="entry name" value="ZnF_C2HC"/>
    <property type="match status" value="2"/>
</dbReference>
<accession>A0A367J2C5</accession>
<dbReference type="InterPro" id="IPR001878">
    <property type="entry name" value="Znf_CCHC"/>
</dbReference>
<dbReference type="GO" id="GO:0003676">
    <property type="term" value="F:nucleic acid binding"/>
    <property type="evidence" value="ECO:0007669"/>
    <property type="project" value="InterPro"/>
</dbReference>
<dbReference type="InterPro" id="IPR036875">
    <property type="entry name" value="Znf_CCHC_sf"/>
</dbReference>
<evidence type="ECO:0000259" key="3">
    <source>
        <dbReference type="PROSITE" id="PS50158"/>
    </source>
</evidence>
<evidence type="ECO:0000256" key="2">
    <source>
        <dbReference type="SAM" id="MobiDB-lite"/>
    </source>
</evidence>
<dbReference type="STRING" id="86630.A0A367J2C5"/>
<feature type="compositionally biased region" description="Low complexity" evidence="2">
    <location>
        <begin position="88"/>
        <end position="114"/>
    </location>
</feature>
<keyword evidence="5" id="KW-1185">Reference proteome</keyword>
<keyword evidence="1" id="KW-0479">Metal-binding</keyword>
<dbReference type="Proteomes" id="UP000252139">
    <property type="component" value="Unassembled WGS sequence"/>
</dbReference>
<keyword evidence="1" id="KW-0862">Zinc</keyword>
<feature type="compositionally biased region" description="Polar residues" evidence="2">
    <location>
        <begin position="46"/>
        <end position="59"/>
    </location>
</feature>
<gene>
    <name evidence="4" type="ORF">CU097_008089</name>
</gene>
<dbReference type="SUPFAM" id="SSF57756">
    <property type="entry name" value="Retrovirus zinc finger-like domains"/>
    <property type="match status" value="1"/>
</dbReference>
<sequence>MSSYCKYCHESGHAAPGCPKFSSGKRACFLCLKRGHVRADCPERTPTANDSDNITTETPSGEHDGSTSIPKSKETILVQDQHPEIPEEAAPPSIQEIDQNSPSSISRPSSLASATAEVHSDDEMEEISHSSEHSEEQH</sequence>
<feature type="domain" description="CCHC-type" evidence="3">
    <location>
        <begin position="28"/>
        <end position="43"/>
    </location>
</feature>
<evidence type="ECO:0000313" key="5">
    <source>
        <dbReference type="Proteomes" id="UP000252139"/>
    </source>
</evidence>
<feature type="region of interest" description="Disordered" evidence="2">
    <location>
        <begin position="40"/>
        <end position="138"/>
    </location>
</feature>
<dbReference type="PROSITE" id="PS50158">
    <property type="entry name" value="ZF_CCHC"/>
    <property type="match status" value="1"/>
</dbReference>
<evidence type="ECO:0000256" key="1">
    <source>
        <dbReference type="PROSITE-ProRule" id="PRU00047"/>
    </source>
</evidence>
<dbReference type="GO" id="GO:0008270">
    <property type="term" value="F:zinc ion binding"/>
    <property type="evidence" value="ECO:0007669"/>
    <property type="project" value="UniProtKB-KW"/>
</dbReference>
<protein>
    <recommendedName>
        <fullName evidence="3">CCHC-type domain-containing protein</fullName>
    </recommendedName>
</protein>
<comment type="caution">
    <text evidence="4">The sequence shown here is derived from an EMBL/GenBank/DDBJ whole genome shotgun (WGS) entry which is preliminary data.</text>
</comment>
<proteinExistence type="predicted"/>
<reference evidence="4 5" key="1">
    <citation type="journal article" date="2018" name="G3 (Bethesda)">
        <title>Phylogenetic and Phylogenomic Definition of Rhizopus Species.</title>
        <authorList>
            <person name="Gryganskyi A.P."/>
            <person name="Golan J."/>
            <person name="Dolatabadi S."/>
            <person name="Mondo S."/>
            <person name="Robb S."/>
            <person name="Idnurm A."/>
            <person name="Muszewska A."/>
            <person name="Steczkiewicz K."/>
            <person name="Masonjones S."/>
            <person name="Liao H.L."/>
            <person name="Gajdeczka M.T."/>
            <person name="Anike F."/>
            <person name="Vuek A."/>
            <person name="Anishchenko I.M."/>
            <person name="Voigt K."/>
            <person name="de Hoog G.S."/>
            <person name="Smith M.E."/>
            <person name="Heitman J."/>
            <person name="Vilgalys R."/>
            <person name="Stajich J.E."/>
        </authorList>
    </citation>
    <scope>NUCLEOTIDE SEQUENCE [LARGE SCALE GENOMIC DNA]</scope>
    <source>
        <strain evidence="4 5">CBS 357.93</strain>
    </source>
</reference>
<feature type="compositionally biased region" description="Basic and acidic residues" evidence="2">
    <location>
        <begin position="118"/>
        <end position="138"/>
    </location>
</feature>
<dbReference type="EMBL" id="PJQL01002473">
    <property type="protein sequence ID" value="RCH84060.1"/>
    <property type="molecule type" value="Genomic_DNA"/>
</dbReference>